<evidence type="ECO:0000313" key="2">
    <source>
        <dbReference type="Proteomes" id="UP000015106"/>
    </source>
</evidence>
<dbReference type="Gramene" id="TuG1812G0400000185.01.T01">
    <property type="protein sequence ID" value="TuG1812G0400000185.01.T01.cds444545"/>
    <property type="gene ID" value="TuG1812G0400000185.01"/>
</dbReference>
<dbReference type="AlphaFoldDB" id="A0A8R7Q193"/>
<reference evidence="2" key="1">
    <citation type="journal article" date="2013" name="Nature">
        <title>Draft genome of the wheat A-genome progenitor Triticum urartu.</title>
        <authorList>
            <person name="Ling H.Q."/>
            <person name="Zhao S."/>
            <person name="Liu D."/>
            <person name="Wang J."/>
            <person name="Sun H."/>
            <person name="Zhang C."/>
            <person name="Fan H."/>
            <person name="Li D."/>
            <person name="Dong L."/>
            <person name="Tao Y."/>
            <person name="Gao C."/>
            <person name="Wu H."/>
            <person name="Li Y."/>
            <person name="Cui Y."/>
            <person name="Guo X."/>
            <person name="Zheng S."/>
            <person name="Wang B."/>
            <person name="Yu K."/>
            <person name="Liang Q."/>
            <person name="Yang W."/>
            <person name="Lou X."/>
            <person name="Chen J."/>
            <person name="Feng M."/>
            <person name="Jian J."/>
            <person name="Zhang X."/>
            <person name="Luo G."/>
            <person name="Jiang Y."/>
            <person name="Liu J."/>
            <person name="Wang Z."/>
            <person name="Sha Y."/>
            <person name="Zhang B."/>
            <person name="Wu H."/>
            <person name="Tang D."/>
            <person name="Shen Q."/>
            <person name="Xue P."/>
            <person name="Zou S."/>
            <person name="Wang X."/>
            <person name="Liu X."/>
            <person name="Wang F."/>
            <person name="Yang Y."/>
            <person name="An X."/>
            <person name="Dong Z."/>
            <person name="Zhang K."/>
            <person name="Zhang X."/>
            <person name="Luo M.C."/>
            <person name="Dvorak J."/>
            <person name="Tong Y."/>
            <person name="Wang J."/>
            <person name="Yang H."/>
            <person name="Li Z."/>
            <person name="Wang D."/>
            <person name="Zhang A."/>
            <person name="Wang J."/>
        </authorList>
    </citation>
    <scope>NUCLEOTIDE SEQUENCE</scope>
    <source>
        <strain evidence="2">cv. G1812</strain>
    </source>
</reference>
<dbReference type="Proteomes" id="UP000015106">
    <property type="component" value="Chromosome 4"/>
</dbReference>
<dbReference type="EnsemblPlants" id="TuG1812G0400000185.01.T01">
    <property type="protein sequence ID" value="TuG1812G0400000185.01.T01.cds444545"/>
    <property type="gene ID" value="TuG1812G0400000185.01"/>
</dbReference>
<reference evidence="1" key="2">
    <citation type="submission" date="2018-03" db="EMBL/GenBank/DDBJ databases">
        <title>The Triticum urartu genome reveals the dynamic nature of wheat genome evolution.</title>
        <authorList>
            <person name="Ling H."/>
            <person name="Ma B."/>
            <person name="Shi X."/>
            <person name="Liu H."/>
            <person name="Dong L."/>
            <person name="Sun H."/>
            <person name="Cao Y."/>
            <person name="Gao Q."/>
            <person name="Zheng S."/>
            <person name="Li Y."/>
            <person name="Yu Y."/>
            <person name="Du H."/>
            <person name="Qi M."/>
            <person name="Li Y."/>
            <person name="Yu H."/>
            <person name="Cui Y."/>
            <person name="Wang N."/>
            <person name="Chen C."/>
            <person name="Wu H."/>
            <person name="Zhao Y."/>
            <person name="Zhang J."/>
            <person name="Li Y."/>
            <person name="Zhou W."/>
            <person name="Zhang B."/>
            <person name="Hu W."/>
            <person name="Eijk M."/>
            <person name="Tang J."/>
            <person name="Witsenboer H."/>
            <person name="Zhao S."/>
            <person name="Li Z."/>
            <person name="Zhang A."/>
            <person name="Wang D."/>
            <person name="Liang C."/>
        </authorList>
    </citation>
    <scope>NUCLEOTIDE SEQUENCE [LARGE SCALE GENOMIC DNA]</scope>
    <source>
        <strain evidence="1">cv. G1812</strain>
    </source>
</reference>
<name>A0A8R7Q193_TRIUA</name>
<proteinExistence type="predicted"/>
<evidence type="ECO:0000313" key="1">
    <source>
        <dbReference type="EnsemblPlants" id="TuG1812G0400000185.01.T01.cds444545"/>
    </source>
</evidence>
<accession>A0A8R7Q193</accession>
<sequence>MNSEISSWLIFPSSLSLYSTNSAAPTRRSPSRSAASRSVLVVRRVSTQRASALCRRSAYSSATYRKKSATTTVLTVTHTAANARPADDVKLLSPYPSVVTVAHTQYKASTGRIPSPFHSTSVPDATDAASSAPAAYSLYHVLFISMARSSRAGCLPLAWTARKTSDSCFSTR</sequence>
<protein>
    <submittedName>
        <fullName evidence="1">Uncharacterized protein</fullName>
    </submittedName>
</protein>
<organism evidence="1 2">
    <name type="scientific">Triticum urartu</name>
    <name type="common">Red wild einkorn</name>
    <name type="synonym">Crithodium urartu</name>
    <dbReference type="NCBI Taxonomy" id="4572"/>
    <lineage>
        <taxon>Eukaryota</taxon>
        <taxon>Viridiplantae</taxon>
        <taxon>Streptophyta</taxon>
        <taxon>Embryophyta</taxon>
        <taxon>Tracheophyta</taxon>
        <taxon>Spermatophyta</taxon>
        <taxon>Magnoliopsida</taxon>
        <taxon>Liliopsida</taxon>
        <taxon>Poales</taxon>
        <taxon>Poaceae</taxon>
        <taxon>BOP clade</taxon>
        <taxon>Pooideae</taxon>
        <taxon>Triticodae</taxon>
        <taxon>Triticeae</taxon>
        <taxon>Triticinae</taxon>
        <taxon>Triticum</taxon>
    </lineage>
</organism>
<reference evidence="1" key="3">
    <citation type="submission" date="2022-06" db="UniProtKB">
        <authorList>
            <consortium name="EnsemblPlants"/>
        </authorList>
    </citation>
    <scope>IDENTIFICATION</scope>
</reference>
<keyword evidence="2" id="KW-1185">Reference proteome</keyword>